<dbReference type="Gene3D" id="3.30.565.60">
    <property type="match status" value="1"/>
</dbReference>
<dbReference type="InterPro" id="IPR038461">
    <property type="entry name" value="Schlafen_AlbA_2_dom_sf"/>
</dbReference>
<dbReference type="InterPro" id="IPR007421">
    <property type="entry name" value="Schlafen_AlbA_2_dom"/>
</dbReference>
<reference evidence="2 3" key="1">
    <citation type="submission" date="2014-11" db="EMBL/GenBank/DDBJ databases">
        <title>Genomics and ecophysiology of heterotrophic nitrogen fixing bacteria isolated from estuarine surface water.</title>
        <authorList>
            <person name="Bentzon-Tilia M."/>
            <person name="Severin I."/>
            <person name="Hansen L.H."/>
            <person name="Riemann L."/>
        </authorList>
    </citation>
    <scope>NUCLEOTIDE SEQUENCE [LARGE SCALE GENOMIC DNA]</scope>
    <source>
        <strain evidence="2 3">BAL361</strain>
    </source>
</reference>
<gene>
    <name evidence="2" type="ORF">LO50_15730</name>
</gene>
<dbReference type="Gene3D" id="3.30.950.30">
    <property type="entry name" value="Schlafen, AAA domain"/>
    <property type="match status" value="1"/>
</dbReference>
<dbReference type="Pfam" id="PF13749">
    <property type="entry name" value="HATPase_c_4"/>
    <property type="match status" value="1"/>
</dbReference>
<dbReference type="AlphaFoldDB" id="A0A0D7E205"/>
<dbReference type="PANTHER" id="PTHR30595:SF6">
    <property type="entry name" value="SCHLAFEN ALBA-2 DOMAIN-CONTAINING PROTEIN"/>
    <property type="match status" value="1"/>
</dbReference>
<dbReference type="PANTHER" id="PTHR30595">
    <property type="entry name" value="GLPR-RELATED TRANSCRIPTIONAL REPRESSOR"/>
    <property type="match status" value="1"/>
</dbReference>
<comment type="caution">
    <text evidence="2">The sequence shown here is derived from an EMBL/GenBank/DDBJ whole genome shotgun (WGS) entry which is preliminary data.</text>
</comment>
<dbReference type="RefSeq" id="WP_020306878.1">
    <property type="nucleotide sequence ID" value="NZ_BCAJ01000070.1"/>
</dbReference>
<evidence type="ECO:0000259" key="1">
    <source>
        <dbReference type="Pfam" id="PF04326"/>
    </source>
</evidence>
<evidence type="ECO:0000313" key="2">
    <source>
        <dbReference type="EMBL" id="KIZ34864.1"/>
    </source>
</evidence>
<dbReference type="Pfam" id="PF04326">
    <property type="entry name" value="SLFN_AlbA_2"/>
    <property type="match status" value="1"/>
</dbReference>
<accession>A0A0D7E205</accession>
<dbReference type="InterPro" id="IPR038475">
    <property type="entry name" value="RecG_C_sf"/>
</dbReference>
<dbReference type="PATRIC" id="fig|316.110.peg.1071"/>
<sequence length="560" mass="63803">MDHQALQALLESLVERWEGEVVEFKRAGNDYSSDKIGRYFSALANEANLRNQDRAWLVFGVDNRTRWVADGGTDYRPQPERLHNLKMEVSDSTEPSVTLREIHELKLDEGRVLLFEIPAAPLGLPIAWKGHYYARSGESLTHLGLDKLDEIRAQVGAADWSAQLVPGAKLSHLDSVALNTARESFAKKYANRFDLDEVMGWPVTTFLDRAKLTRDGQITRTTLLLLGKLEAAHLLSPHPAQMTWRLEGPERAYEHFDPPFLLASSDLYRRIRNIQVRLLPDDQLLAVELAKYDQKIVLEALHNCIAHQDYSRNGRIVVTEFPDRLVLENEGGFFEGQPADYIAGTRTPRRYRNPFLAQAMAELNMIDTMGYGIHDMHARQARRFFPMPDYDLSEPQMVRLTIHGQVVDPAYSRLLIQKTDLPLEDVLALDRVQKKLAIPDDAVSRLKRAGLIEGRKPNFHVSASVAKVTASKADYIRTRAQDDEFYAKLLTDYLERFEQASRAEINQLLLDKLSDALDPQQKYNKISTLLTKLRRRGVIVNTGSDTASCWKIAESFKREK</sequence>
<dbReference type="Proteomes" id="UP000032439">
    <property type="component" value="Unassembled WGS sequence"/>
</dbReference>
<proteinExistence type="predicted"/>
<organism evidence="2 3">
    <name type="scientific">Stutzerimonas stutzeri</name>
    <name type="common">Pseudomonas stutzeri</name>
    <dbReference type="NCBI Taxonomy" id="316"/>
    <lineage>
        <taxon>Bacteria</taxon>
        <taxon>Pseudomonadati</taxon>
        <taxon>Pseudomonadota</taxon>
        <taxon>Gammaproteobacteria</taxon>
        <taxon>Pseudomonadales</taxon>
        <taxon>Pseudomonadaceae</taxon>
        <taxon>Stutzerimonas</taxon>
    </lineage>
</organism>
<feature type="domain" description="Schlafen AlbA-2" evidence="1">
    <location>
        <begin position="18"/>
        <end position="142"/>
    </location>
</feature>
<name>A0A0D7E205_STUST</name>
<evidence type="ECO:0000313" key="3">
    <source>
        <dbReference type="Proteomes" id="UP000032439"/>
    </source>
</evidence>
<dbReference type="EMBL" id="JXXD01000146">
    <property type="protein sequence ID" value="KIZ34864.1"/>
    <property type="molecule type" value="Genomic_DNA"/>
</dbReference>
<protein>
    <submittedName>
        <fullName evidence="2">Transcriptional regulator</fullName>
    </submittedName>
</protein>